<dbReference type="Pfam" id="PF22247">
    <property type="entry name" value="Diox-like_N"/>
    <property type="match status" value="1"/>
</dbReference>
<evidence type="ECO:0000256" key="1">
    <source>
        <dbReference type="ARBA" id="ARBA00000163"/>
    </source>
</evidence>
<dbReference type="InterPro" id="IPR037523">
    <property type="entry name" value="VOC_core"/>
</dbReference>
<feature type="domain" description="VOC" evidence="16">
    <location>
        <begin position="8"/>
        <end position="123"/>
    </location>
</feature>
<dbReference type="InterPro" id="IPR004360">
    <property type="entry name" value="Glyas_Fos-R_dOase_dom"/>
</dbReference>
<comment type="cofactor">
    <cofactor evidence="2 15">
        <name>Fe(2+)</name>
        <dbReference type="ChEBI" id="CHEBI:29033"/>
    </cofactor>
</comment>
<evidence type="ECO:0000259" key="16">
    <source>
        <dbReference type="PROSITE" id="PS51819"/>
    </source>
</evidence>
<proteinExistence type="inferred from homology"/>
<dbReference type="GO" id="GO:0018577">
    <property type="term" value="F:catechol 2,3-dioxygenase activity"/>
    <property type="evidence" value="ECO:0007669"/>
    <property type="project" value="UniProtKB-EC"/>
</dbReference>
<dbReference type="EMBL" id="BJYR01000018">
    <property type="protein sequence ID" value="GEO00852.1"/>
    <property type="molecule type" value="Genomic_DNA"/>
</dbReference>
<dbReference type="Gene3D" id="3.10.180.10">
    <property type="entry name" value="2,3-Dihydroxybiphenyl 1,2-Dioxygenase, domain 1"/>
    <property type="match status" value="2"/>
</dbReference>
<dbReference type="InterPro" id="IPR050383">
    <property type="entry name" value="GlyoxalaseI/FosfomycinResist"/>
</dbReference>
<dbReference type="RefSeq" id="WP_147160188.1">
    <property type="nucleotide sequence ID" value="NZ_BJYR01000018.1"/>
</dbReference>
<evidence type="ECO:0000256" key="11">
    <source>
        <dbReference type="ARBA" id="ARBA00023002"/>
    </source>
</evidence>
<protein>
    <recommendedName>
        <fullName evidence="6">Metapyrocatechase</fullName>
        <ecNumber evidence="5">1.13.11.2</ecNumber>
    </recommendedName>
    <alternativeName>
        <fullName evidence="14">CatO2ase</fullName>
    </alternativeName>
    <alternativeName>
        <fullName evidence="13">Catechol 2,3-dioxygenase</fullName>
    </alternativeName>
</protein>
<gene>
    <name evidence="17" type="ORF">NSE01_26840</name>
</gene>
<dbReference type="PROSITE" id="PS00082">
    <property type="entry name" value="EXTRADIOL_DIOXYGENAS"/>
    <property type="match status" value="1"/>
</dbReference>
<dbReference type="NCBIfam" id="TIGR03211">
    <property type="entry name" value="catechol_2_3"/>
    <property type="match status" value="1"/>
</dbReference>
<dbReference type="EC" id="1.13.11.2" evidence="5"/>
<evidence type="ECO:0000256" key="15">
    <source>
        <dbReference type="RuleBase" id="RU000683"/>
    </source>
</evidence>
<dbReference type="CDD" id="cd07265">
    <property type="entry name" value="2_3_CTD_N"/>
    <property type="match status" value="1"/>
</dbReference>
<dbReference type="CDD" id="cd07243">
    <property type="entry name" value="2_3_CTD_C"/>
    <property type="match status" value="1"/>
</dbReference>
<keyword evidence="9 15" id="KW-0058">Aromatic hydrocarbons catabolism</keyword>
<feature type="domain" description="VOC" evidence="16">
    <location>
        <begin position="151"/>
        <end position="271"/>
    </location>
</feature>
<evidence type="ECO:0000256" key="9">
    <source>
        <dbReference type="ARBA" id="ARBA00022797"/>
    </source>
</evidence>
<evidence type="ECO:0000256" key="7">
    <source>
        <dbReference type="ARBA" id="ARBA00022723"/>
    </source>
</evidence>
<keyword evidence="7" id="KW-0479">Metal-binding</keyword>
<dbReference type="PROSITE" id="PS51819">
    <property type="entry name" value="VOC"/>
    <property type="match status" value="2"/>
</dbReference>
<comment type="subunit">
    <text evidence="4">Homotetramer.</text>
</comment>
<evidence type="ECO:0000256" key="4">
    <source>
        <dbReference type="ARBA" id="ARBA00011881"/>
    </source>
</evidence>
<name>A0A512AMA6_9SPHN</name>
<keyword evidence="12 15" id="KW-0408">Iron</keyword>
<evidence type="ECO:0000256" key="13">
    <source>
        <dbReference type="ARBA" id="ARBA00030369"/>
    </source>
</evidence>
<evidence type="ECO:0000256" key="3">
    <source>
        <dbReference type="ARBA" id="ARBA00008784"/>
    </source>
</evidence>
<keyword evidence="11 15" id="KW-0560">Oxidoreductase</keyword>
<dbReference type="OrthoDB" id="9803142at2"/>
<keyword evidence="10 15" id="KW-0223">Dioxygenase</keyword>
<sequence>MALEGVMRPGHAQIRVLELDAAVHFYRDVLGLVETGRDASGRVYFKCWDERDHHSIVLREAESAGIDFLGFKVRDDATLDRFEAKLAEAGIATTSLPAGDLLETGRRVRFTLPSGHEIELYATKTSVGNGMPMVNPAPWNEQSETGIAPVRFDHALLYGPNIADVKRIFVDILGFYLVERVLGPDGETETALWLSCGQKVHDIAFVEHPEPGKLHHCSFLMDSWEKVLRAGDIMSKNEISVDIGPTRHGITRGCTIYAWDPSGNRFETFQGGYYPYPDYETITWTWDAFPQGLDYPQRKLHESFLSIVT</sequence>
<comment type="caution">
    <text evidence="17">The sequence shown here is derived from an EMBL/GenBank/DDBJ whole genome shotgun (WGS) entry which is preliminary data.</text>
</comment>
<evidence type="ECO:0000256" key="14">
    <source>
        <dbReference type="ARBA" id="ARBA00031146"/>
    </source>
</evidence>
<evidence type="ECO:0000313" key="18">
    <source>
        <dbReference type="Proteomes" id="UP000321464"/>
    </source>
</evidence>
<dbReference type="InterPro" id="IPR000486">
    <property type="entry name" value="Xdiol_ring_cleave_dOase_1/2"/>
</dbReference>
<dbReference type="GO" id="GO:0008198">
    <property type="term" value="F:ferrous iron binding"/>
    <property type="evidence" value="ECO:0007669"/>
    <property type="project" value="InterPro"/>
</dbReference>
<dbReference type="Pfam" id="PF00903">
    <property type="entry name" value="Glyoxalase"/>
    <property type="match status" value="1"/>
</dbReference>
<evidence type="ECO:0000256" key="10">
    <source>
        <dbReference type="ARBA" id="ARBA00022964"/>
    </source>
</evidence>
<comment type="similarity">
    <text evidence="3 15">Belongs to the extradiol ring-cleavage dioxygenase family.</text>
</comment>
<dbReference type="InterPro" id="IPR029068">
    <property type="entry name" value="Glyas_Bleomycin-R_OHBP_Dase"/>
</dbReference>
<dbReference type="InterPro" id="IPR017624">
    <property type="entry name" value="Catechol_2-3_dOase"/>
</dbReference>
<evidence type="ECO:0000256" key="5">
    <source>
        <dbReference type="ARBA" id="ARBA00013117"/>
    </source>
</evidence>
<evidence type="ECO:0000256" key="2">
    <source>
        <dbReference type="ARBA" id="ARBA00001954"/>
    </source>
</evidence>
<keyword evidence="8" id="KW-0677">Repeat</keyword>
<organism evidence="17 18">
    <name type="scientific">Novosphingobium sediminis</name>
    <dbReference type="NCBI Taxonomy" id="707214"/>
    <lineage>
        <taxon>Bacteria</taxon>
        <taxon>Pseudomonadati</taxon>
        <taxon>Pseudomonadota</taxon>
        <taxon>Alphaproteobacteria</taxon>
        <taxon>Sphingomonadales</taxon>
        <taxon>Sphingomonadaceae</taxon>
        <taxon>Novosphingobium</taxon>
    </lineage>
</organism>
<dbReference type="SUPFAM" id="SSF54593">
    <property type="entry name" value="Glyoxalase/Bleomycin resistance protein/Dihydroxybiphenyl dioxygenase"/>
    <property type="match status" value="1"/>
</dbReference>
<dbReference type="PANTHER" id="PTHR21366">
    <property type="entry name" value="GLYOXALASE FAMILY PROTEIN"/>
    <property type="match status" value="1"/>
</dbReference>
<accession>A0A512AMA6</accession>
<evidence type="ECO:0000256" key="12">
    <source>
        <dbReference type="ARBA" id="ARBA00023004"/>
    </source>
</evidence>
<evidence type="ECO:0000256" key="8">
    <source>
        <dbReference type="ARBA" id="ARBA00022737"/>
    </source>
</evidence>
<evidence type="ECO:0000313" key="17">
    <source>
        <dbReference type="EMBL" id="GEO00852.1"/>
    </source>
</evidence>
<dbReference type="Proteomes" id="UP000321464">
    <property type="component" value="Unassembled WGS sequence"/>
</dbReference>
<dbReference type="AlphaFoldDB" id="A0A512AMA6"/>
<keyword evidence="18" id="KW-1185">Reference proteome</keyword>
<evidence type="ECO:0000256" key="6">
    <source>
        <dbReference type="ARBA" id="ARBA00022190"/>
    </source>
</evidence>
<reference evidence="17 18" key="1">
    <citation type="submission" date="2019-07" db="EMBL/GenBank/DDBJ databases">
        <title>Whole genome shotgun sequence of Novosphingobium sediminis NBRC 106119.</title>
        <authorList>
            <person name="Hosoyama A."/>
            <person name="Uohara A."/>
            <person name="Ohji S."/>
            <person name="Ichikawa N."/>
        </authorList>
    </citation>
    <scope>NUCLEOTIDE SEQUENCE [LARGE SCALE GENOMIC DNA]</scope>
    <source>
        <strain evidence="17 18">NBRC 106119</strain>
    </source>
</reference>
<comment type="catalytic activity">
    <reaction evidence="1">
        <text>catechol + O2 = (2Z,4E)-2-hydroxy-6-oxohexa-2,4-dienoate + H(+)</text>
        <dbReference type="Rhea" id="RHEA:17337"/>
        <dbReference type="ChEBI" id="CHEBI:15378"/>
        <dbReference type="ChEBI" id="CHEBI:15379"/>
        <dbReference type="ChEBI" id="CHEBI:18135"/>
        <dbReference type="ChEBI" id="CHEBI:71198"/>
        <dbReference type="EC" id="1.13.11.2"/>
    </reaction>
</comment>
<dbReference type="InterPro" id="IPR054560">
    <property type="entry name" value="XylE-like_N"/>
</dbReference>